<name>A0A6A4V9S1_AMPAM</name>
<dbReference type="InterPro" id="IPR016024">
    <property type="entry name" value="ARM-type_fold"/>
</dbReference>
<evidence type="ECO:0000256" key="1">
    <source>
        <dbReference type="ARBA" id="ARBA00010394"/>
    </source>
</evidence>
<keyword evidence="6" id="KW-1185">Reference proteome</keyword>
<dbReference type="SUPFAM" id="SSF48371">
    <property type="entry name" value="ARM repeat"/>
    <property type="match status" value="1"/>
</dbReference>
<feature type="region of interest" description="Disordered" evidence="4">
    <location>
        <begin position="200"/>
        <end position="236"/>
    </location>
</feature>
<proteinExistence type="inferred from homology"/>
<keyword evidence="3" id="KW-0653">Protein transport</keyword>
<dbReference type="InterPro" id="IPR011989">
    <property type="entry name" value="ARM-like"/>
</dbReference>
<dbReference type="GO" id="GO:0015031">
    <property type="term" value="P:protein transport"/>
    <property type="evidence" value="ECO:0007669"/>
    <property type="project" value="UniProtKB-KW"/>
</dbReference>
<accession>A0A6A4V9S1</accession>
<dbReference type="AlphaFoldDB" id="A0A6A4V9S1"/>
<sequence>MEELLAARSRLRTKATKACNDLRSYREGDRASLDQDQLALKLHHVEKIHAELQAVQVQLDKQGQADETNHVQTLEDEAFLGSRLLARLEKAEEVQFRTDVIVDVLEMLQKDNHRSQREAVRVMVILNLTSGGSQERMAELCRLGAAKPRCDLLAAGDASLIMVFLDAPSNVLRCAERVDREGTVALQVDECGGLDRIESLQTYEEEPSSSSAGTSTMTTGRTLRWGRPPPPPMASS</sequence>
<evidence type="ECO:0000256" key="4">
    <source>
        <dbReference type="SAM" id="MobiDB-lite"/>
    </source>
</evidence>
<evidence type="ECO:0000313" key="6">
    <source>
        <dbReference type="Proteomes" id="UP000440578"/>
    </source>
</evidence>
<dbReference type="EMBL" id="VIIS01001995">
    <property type="protein sequence ID" value="KAF0289859.1"/>
    <property type="molecule type" value="Genomic_DNA"/>
</dbReference>
<keyword evidence="2" id="KW-0813">Transport</keyword>
<comment type="caution">
    <text evidence="5">The sequence shown here is derived from an EMBL/GenBank/DDBJ whole genome shotgun (WGS) entry which is preliminary data.</text>
</comment>
<dbReference type="OrthoDB" id="29145at2759"/>
<dbReference type="PANTHER" id="PTHR23316">
    <property type="entry name" value="IMPORTIN ALPHA"/>
    <property type="match status" value="1"/>
</dbReference>
<gene>
    <name evidence="5" type="primary">KPNA2_2</name>
    <name evidence="5" type="ORF">FJT64_011915</name>
</gene>
<evidence type="ECO:0000256" key="2">
    <source>
        <dbReference type="ARBA" id="ARBA00022448"/>
    </source>
</evidence>
<protein>
    <submittedName>
        <fullName evidence="5">Importin subunit alpha-1</fullName>
    </submittedName>
</protein>
<evidence type="ECO:0000256" key="3">
    <source>
        <dbReference type="ARBA" id="ARBA00022927"/>
    </source>
</evidence>
<dbReference type="Proteomes" id="UP000440578">
    <property type="component" value="Unassembled WGS sequence"/>
</dbReference>
<dbReference type="Gene3D" id="1.25.10.10">
    <property type="entry name" value="Leucine-rich Repeat Variant"/>
    <property type="match status" value="1"/>
</dbReference>
<evidence type="ECO:0000313" key="5">
    <source>
        <dbReference type="EMBL" id="KAF0289859.1"/>
    </source>
</evidence>
<feature type="compositionally biased region" description="Low complexity" evidence="4">
    <location>
        <begin position="208"/>
        <end position="222"/>
    </location>
</feature>
<reference evidence="5 6" key="1">
    <citation type="submission" date="2019-07" db="EMBL/GenBank/DDBJ databases">
        <title>Draft genome assembly of a fouling barnacle, Amphibalanus amphitrite (Darwin, 1854): The first reference genome for Thecostraca.</title>
        <authorList>
            <person name="Kim W."/>
        </authorList>
    </citation>
    <scope>NUCLEOTIDE SEQUENCE [LARGE SCALE GENOMIC DNA]</scope>
    <source>
        <strain evidence="5">SNU_AA5</strain>
        <tissue evidence="5">Soma without cirri and trophi</tissue>
    </source>
</reference>
<feature type="compositionally biased region" description="Pro residues" evidence="4">
    <location>
        <begin position="227"/>
        <end position="236"/>
    </location>
</feature>
<comment type="similarity">
    <text evidence="1">Belongs to the importin alpha family.</text>
</comment>
<organism evidence="5 6">
    <name type="scientific">Amphibalanus amphitrite</name>
    <name type="common">Striped barnacle</name>
    <name type="synonym">Balanus amphitrite</name>
    <dbReference type="NCBI Taxonomy" id="1232801"/>
    <lineage>
        <taxon>Eukaryota</taxon>
        <taxon>Metazoa</taxon>
        <taxon>Ecdysozoa</taxon>
        <taxon>Arthropoda</taxon>
        <taxon>Crustacea</taxon>
        <taxon>Multicrustacea</taxon>
        <taxon>Cirripedia</taxon>
        <taxon>Thoracica</taxon>
        <taxon>Thoracicalcarea</taxon>
        <taxon>Balanomorpha</taxon>
        <taxon>Balanoidea</taxon>
        <taxon>Balanidae</taxon>
        <taxon>Amphibalaninae</taxon>
        <taxon>Amphibalanus</taxon>
    </lineage>
</organism>